<gene>
    <name evidence="1" type="ORF">CTEN210_10283</name>
</gene>
<dbReference type="AlphaFoldDB" id="A0AAD3H7T4"/>
<name>A0AAD3H7T4_9STRA</name>
<reference evidence="1 2" key="1">
    <citation type="journal article" date="2021" name="Sci. Rep.">
        <title>The genome of the diatom Chaetoceros tenuissimus carries an ancient integrated fragment of an extant virus.</title>
        <authorList>
            <person name="Hongo Y."/>
            <person name="Kimura K."/>
            <person name="Takaki Y."/>
            <person name="Yoshida Y."/>
            <person name="Baba S."/>
            <person name="Kobayashi G."/>
            <person name="Nagasaki K."/>
            <person name="Hano T."/>
            <person name="Tomaru Y."/>
        </authorList>
    </citation>
    <scope>NUCLEOTIDE SEQUENCE [LARGE SCALE GENOMIC DNA]</scope>
    <source>
        <strain evidence="1 2">NIES-3715</strain>
    </source>
</reference>
<accession>A0AAD3H7T4</accession>
<evidence type="ECO:0000313" key="2">
    <source>
        <dbReference type="Proteomes" id="UP001054902"/>
    </source>
</evidence>
<dbReference type="EMBL" id="BLLK01000047">
    <property type="protein sequence ID" value="GFH53807.1"/>
    <property type="molecule type" value="Genomic_DNA"/>
</dbReference>
<organism evidence="1 2">
    <name type="scientific">Chaetoceros tenuissimus</name>
    <dbReference type="NCBI Taxonomy" id="426638"/>
    <lineage>
        <taxon>Eukaryota</taxon>
        <taxon>Sar</taxon>
        <taxon>Stramenopiles</taxon>
        <taxon>Ochrophyta</taxon>
        <taxon>Bacillariophyta</taxon>
        <taxon>Coscinodiscophyceae</taxon>
        <taxon>Chaetocerotophycidae</taxon>
        <taxon>Chaetocerotales</taxon>
        <taxon>Chaetocerotaceae</taxon>
        <taxon>Chaetoceros</taxon>
    </lineage>
</organism>
<keyword evidence="2" id="KW-1185">Reference proteome</keyword>
<proteinExistence type="predicted"/>
<protein>
    <submittedName>
        <fullName evidence="1">Uncharacterized protein</fullName>
    </submittedName>
</protein>
<dbReference type="Proteomes" id="UP001054902">
    <property type="component" value="Unassembled WGS sequence"/>
</dbReference>
<evidence type="ECO:0000313" key="1">
    <source>
        <dbReference type="EMBL" id="GFH53807.1"/>
    </source>
</evidence>
<comment type="caution">
    <text evidence="1">The sequence shown here is derived from an EMBL/GenBank/DDBJ whole genome shotgun (WGS) entry which is preliminary data.</text>
</comment>
<sequence>MEAFHSWKAETYKRQLSSPFLQALVNVDRSNSKLWKAMRFDEKSHSLFLAGKLFPTQGEVMESSGILCKQSLTTLPLLNSGTHESAMMDQRIHEVMCSEFCLINDLLRSEVMNITGCSCLELSLQSDDPIFKYDGSFCFENSARYLCSELGRCGKWVCDLEDFQCKRMEYDRVDVPLKGKGGQCSAASSILNKWIPVLIVAVASFLIYAC</sequence>